<comment type="similarity">
    <text evidence="1 3 4">Belongs to the PCNA family.</text>
</comment>
<evidence type="ECO:0000256" key="5">
    <source>
        <dbReference type="RuleBase" id="RU003673"/>
    </source>
</evidence>
<dbReference type="HAMAP" id="MF_00317">
    <property type="entry name" value="DNApol_clamp_arch"/>
    <property type="match status" value="1"/>
</dbReference>
<comment type="function">
    <text evidence="3">Sliding clamp subunit that acts as a moving platform for DNA processing. Responsible for tethering the catalytic subunit of DNA polymerase and other proteins to DNA during high-speed replication.</text>
</comment>
<dbReference type="SUPFAM" id="SSF55979">
    <property type="entry name" value="DNA clamp"/>
    <property type="match status" value="2"/>
</dbReference>
<comment type="function">
    <text evidence="5">Sliding clamp subunit. Responsible for tethering the catalytic subunit of DNA polymerase to DNA during high-speed replication.</text>
</comment>
<protein>
    <recommendedName>
        <fullName evidence="3">DNA polymerase sliding clamp</fullName>
    </recommendedName>
    <alternativeName>
        <fullName evidence="3">Proliferating cell nuclear antigen homolog</fullName>
        <shortName evidence="3">PCNA</shortName>
    </alternativeName>
</protein>
<comment type="subunit">
    <text evidence="3">Homotrimer. The subunits circularize to form a toroid; DNA passes through its center. Replication factor C (RFC) is required to load the toroid on the DNA.</text>
</comment>
<dbReference type="CDD" id="cd00577">
    <property type="entry name" value="PCNA"/>
    <property type="match status" value="1"/>
</dbReference>
<dbReference type="InterPro" id="IPR022648">
    <property type="entry name" value="Pr_cel_nuc_antig_N"/>
</dbReference>
<dbReference type="RefSeq" id="WP_174449160.1">
    <property type="nucleotide sequence ID" value="NZ_AP018732.1"/>
</dbReference>
<keyword evidence="3 4" id="KW-0235">DNA replication</keyword>
<proteinExistence type="inferred from homology"/>
<dbReference type="Gene3D" id="3.70.10.10">
    <property type="match status" value="1"/>
</dbReference>
<evidence type="ECO:0000256" key="4">
    <source>
        <dbReference type="RuleBase" id="RU003671"/>
    </source>
</evidence>
<dbReference type="NCBIfam" id="TIGR00590">
    <property type="entry name" value="pcna"/>
    <property type="match status" value="1"/>
</dbReference>
<dbReference type="KEGG" id="ccai:NAS2_1617"/>
<name>A0A4P2VFQ4_9ARCH</name>
<evidence type="ECO:0000256" key="1">
    <source>
        <dbReference type="ARBA" id="ARBA00010462"/>
    </source>
</evidence>
<feature type="domain" description="Proliferating cell nuclear antigen PCNA C-terminal" evidence="7">
    <location>
        <begin position="129"/>
        <end position="245"/>
    </location>
</feature>
<dbReference type="GO" id="GO:0006275">
    <property type="term" value="P:regulation of DNA replication"/>
    <property type="evidence" value="ECO:0007669"/>
    <property type="project" value="UniProtKB-UniRule"/>
</dbReference>
<dbReference type="GO" id="GO:0006272">
    <property type="term" value="P:leading strand elongation"/>
    <property type="evidence" value="ECO:0007669"/>
    <property type="project" value="TreeGrafter"/>
</dbReference>
<dbReference type="PRINTS" id="PR00339">
    <property type="entry name" value="PCNACYCLIN"/>
</dbReference>
<dbReference type="InterPro" id="IPR046938">
    <property type="entry name" value="DNA_clamp_sf"/>
</dbReference>
<dbReference type="Proteomes" id="UP000509448">
    <property type="component" value="Chromosome"/>
</dbReference>
<evidence type="ECO:0000259" key="6">
    <source>
        <dbReference type="Pfam" id="PF00705"/>
    </source>
</evidence>
<feature type="domain" description="Proliferating cell nuclear antigen PCNA N-terminal" evidence="6">
    <location>
        <begin position="13"/>
        <end position="92"/>
    </location>
</feature>
<evidence type="ECO:0000256" key="2">
    <source>
        <dbReference type="ARBA" id="ARBA00023125"/>
    </source>
</evidence>
<keyword evidence="2 3" id="KW-0238">DNA-binding</keyword>
<evidence type="ECO:0000256" key="3">
    <source>
        <dbReference type="HAMAP-Rule" id="MF_00317"/>
    </source>
</evidence>
<dbReference type="PANTHER" id="PTHR11352">
    <property type="entry name" value="PROLIFERATING CELL NUCLEAR ANTIGEN"/>
    <property type="match status" value="1"/>
</dbReference>
<evidence type="ECO:0000259" key="7">
    <source>
        <dbReference type="Pfam" id="PF02747"/>
    </source>
</evidence>
<dbReference type="AlphaFoldDB" id="A0A4P2VFQ4"/>
<dbReference type="InterPro" id="IPR000730">
    <property type="entry name" value="Pr_cel_nuc_antig"/>
</dbReference>
<dbReference type="Pfam" id="PF02747">
    <property type="entry name" value="PCNA_C"/>
    <property type="match status" value="1"/>
</dbReference>
<dbReference type="OrthoDB" id="14749at2157"/>
<dbReference type="Pfam" id="PF00705">
    <property type="entry name" value="PCNA_N"/>
    <property type="match status" value="1"/>
</dbReference>
<evidence type="ECO:0000313" key="9">
    <source>
        <dbReference type="Proteomes" id="UP000509448"/>
    </source>
</evidence>
<dbReference type="GO" id="GO:0003677">
    <property type="term" value="F:DNA binding"/>
    <property type="evidence" value="ECO:0007669"/>
    <property type="project" value="UniProtKB-UniRule"/>
</dbReference>
<sequence length="248" mass="27572">MSFRAVSSNPDAWKALADALSGLVEEASFEVSPEGISLRAMDPSRVAMVSLSWTSSSFEEYSCGSSTSISIRVDDLRKVMKRVDKKDKIIVELGEGTITFRLKDGYEREFVVPLVEAGEALRPLPKLSFNVQAKIMQRALRKLLEDVEAVSDHVTLRAAQDALEFHGRSELGQVKARLTTGDPDLLELAVKEPSEATYSLEYLSDFVKSIKPAEVTTLEFSSKMPIKLAFPLDERGSVMEFYLAPRME</sequence>
<dbReference type="EMBL" id="AP018732">
    <property type="protein sequence ID" value="BBE42991.1"/>
    <property type="molecule type" value="Genomic_DNA"/>
</dbReference>
<dbReference type="InterPro" id="IPR022649">
    <property type="entry name" value="Pr_cel_nuc_antig_C"/>
</dbReference>
<evidence type="ECO:0000313" key="8">
    <source>
        <dbReference type="EMBL" id="BBE42991.1"/>
    </source>
</evidence>
<organism evidence="8 9">
    <name type="scientific">Conexivisphaera calida</name>
    <dbReference type="NCBI Taxonomy" id="1874277"/>
    <lineage>
        <taxon>Archaea</taxon>
        <taxon>Nitrososphaerota</taxon>
        <taxon>Conexivisphaeria</taxon>
        <taxon>Conexivisphaerales</taxon>
        <taxon>Conexivisphaeraceae</taxon>
        <taxon>Conexivisphaera</taxon>
    </lineage>
</organism>
<dbReference type="GeneID" id="55585423"/>
<accession>A0A4P2VFQ4</accession>
<dbReference type="GO" id="GO:0030337">
    <property type="term" value="F:DNA polymerase processivity factor activity"/>
    <property type="evidence" value="ECO:0007669"/>
    <property type="project" value="UniProtKB-UniRule"/>
</dbReference>
<keyword evidence="9" id="KW-1185">Reference proteome</keyword>
<gene>
    <name evidence="3" type="primary">pcn</name>
    <name evidence="8" type="ORF">NAS2_1617</name>
</gene>
<reference evidence="8 9" key="1">
    <citation type="journal article" date="2019" name="ISME J.">
        <title>Isolation and characterization of a thermophilic sulfur- and iron-reducing thaumarchaeote from a terrestrial acidic hot spring.</title>
        <authorList>
            <person name="Kato S."/>
            <person name="Itoh T."/>
            <person name="Yuki M."/>
            <person name="Nagamori M."/>
            <person name="Ohnishi M."/>
            <person name="Uematsu K."/>
            <person name="Suzuki K."/>
            <person name="Takashina T."/>
            <person name="Ohkuma M."/>
        </authorList>
    </citation>
    <scope>NUCLEOTIDE SEQUENCE [LARGE SCALE GENOMIC DNA]</scope>
    <source>
        <strain evidence="8 9">NAS-02</strain>
    </source>
</reference>
<dbReference type="PANTHER" id="PTHR11352:SF0">
    <property type="entry name" value="PROLIFERATING CELL NUCLEAR ANTIGEN"/>
    <property type="match status" value="1"/>
</dbReference>